<protein>
    <recommendedName>
        <fullName evidence="2">DUF218 domain-containing protein</fullName>
    </recommendedName>
</protein>
<dbReference type="CDD" id="cd06259">
    <property type="entry name" value="YdcF-like"/>
    <property type="match status" value="1"/>
</dbReference>
<feature type="transmembrane region" description="Helical" evidence="1">
    <location>
        <begin position="38"/>
        <end position="60"/>
    </location>
</feature>
<dbReference type="GO" id="GO:0005886">
    <property type="term" value="C:plasma membrane"/>
    <property type="evidence" value="ECO:0007669"/>
    <property type="project" value="TreeGrafter"/>
</dbReference>
<evidence type="ECO:0000259" key="2">
    <source>
        <dbReference type="Pfam" id="PF02698"/>
    </source>
</evidence>
<evidence type="ECO:0000313" key="3">
    <source>
        <dbReference type="EMBL" id="SLN69169.1"/>
    </source>
</evidence>
<dbReference type="InterPro" id="IPR014729">
    <property type="entry name" value="Rossmann-like_a/b/a_fold"/>
</dbReference>
<dbReference type="InterPro" id="IPR051599">
    <property type="entry name" value="Cell_Envelope_Assoc"/>
</dbReference>
<dbReference type="Gene3D" id="3.40.50.620">
    <property type="entry name" value="HUPs"/>
    <property type="match status" value="1"/>
</dbReference>
<evidence type="ECO:0000256" key="1">
    <source>
        <dbReference type="SAM" id="Phobius"/>
    </source>
</evidence>
<name>A0A1Y5TSI2_9PROT</name>
<keyword evidence="4" id="KW-1185">Reference proteome</keyword>
<dbReference type="InParanoid" id="A0A1Y5TSI2"/>
<feature type="transmembrane region" description="Helical" evidence="1">
    <location>
        <begin position="6"/>
        <end position="26"/>
    </location>
</feature>
<feature type="domain" description="DUF218" evidence="2">
    <location>
        <begin position="78"/>
        <end position="240"/>
    </location>
</feature>
<dbReference type="PANTHER" id="PTHR30336:SF4">
    <property type="entry name" value="ENVELOPE BIOGENESIS FACTOR ELYC"/>
    <property type="match status" value="1"/>
</dbReference>
<proteinExistence type="predicted"/>
<dbReference type="EMBL" id="FWFR01000003">
    <property type="protein sequence ID" value="SLN69169.1"/>
    <property type="molecule type" value="Genomic_DNA"/>
</dbReference>
<evidence type="ECO:0000313" key="4">
    <source>
        <dbReference type="Proteomes" id="UP000193200"/>
    </source>
</evidence>
<gene>
    <name evidence="3" type="ORF">OCH7691_03163</name>
</gene>
<dbReference type="GO" id="GO:0043164">
    <property type="term" value="P:Gram-negative-bacterium-type cell wall biogenesis"/>
    <property type="evidence" value="ECO:0007669"/>
    <property type="project" value="TreeGrafter"/>
</dbReference>
<dbReference type="FunCoup" id="A0A1Y5TSI2">
    <property type="interactions" value="71"/>
</dbReference>
<dbReference type="PANTHER" id="PTHR30336">
    <property type="entry name" value="INNER MEMBRANE PROTEIN, PROBABLE PERMEASE"/>
    <property type="match status" value="1"/>
</dbReference>
<keyword evidence="1" id="KW-0472">Membrane</keyword>
<organism evidence="3 4">
    <name type="scientific">Oceanibacterium hippocampi</name>
    <dbReference type="NCBI Taxonomy" id="745714"/>
    <lineage>
        <taxon>Bacteria</taxon>
        <taxon>Pseudomonadati</taxon>
        <taxon>Pseudomonadota</taxon>
        <taxon>Alphaproteobacteria</taxon>
        <taxon>Sneathiellales</taxon>
        <taxon>Sneathiellaceae</taxon>
        <taxon>Oceanibacterium</taxon>
    </lineage>
</organism>
<dbReference type="RefSeq" id="WP_176245096.1">
    <property type="nucleotide sequence ID" value="NZ_FWFR01000003.1"/>
</dbReference>
<dbReference type="Pfam" id="PF02698">
    <property type="entry name" value="DUF218"/>
    <property type="match status" value="1"/>
</dbReference>
<dbReference type="Proteomes" id="UP000193200">
    <property type="component" value="Unassembled WGS sequence"/>
</dbReference>
<keyword evidence="1" id="KW-1133">Transmembrane helix</keyword>
<dbReference type="InterPro" id="IPR003848">
    <property type="entry name" value="DUF218"/>
</dbReference>
<reference evidence="3 4" key="1">
    <citation type="submission" date="2017-03" db="EMBL/GenBank/DDBJ databases">
        <authorList>
            <person name="Afonso C.L."/>
            <person name="Miller P.J."/>
            <person name="Scott M.A."/>
            <person name="Spackman E."/>
            <person name="Goraichik I."/>
            <person name="Dimitrov K.M."/>
            <person name="Suarez D.L."/>
            <person name="Swayne D.E."/>
        </authorList>
    </citation>
    <scope>NUCLEOTIDE SEQUENCE [LARGE SCALE GENOMIC DNA]</scope>
    <source>
        <strain evidence="3 4">CECT 7691</strain>
    </source>
</reference>
<accession>A0A1Y5TSI2</accession>
<sequence length="248" mass="26926">MIYLLVKQLLLPPASLLWIALAGLIFPKWRRVGRALSILCLVALYLAATPFVATRLLGILEPDEALAHTATGDPAARAVVVLGAGVSLRAPEYGGPTLDAMSLERLRYGVLLARTRGLPLLVTGGPGPRVPVAVGTLMAETAAREFRFPVRWAEVEARTTFDNATRAEALLRPDGITDVLVVSHAWHMRRALWSFRQTALHALSAPTGFTRPAPADDPGSYLPSGGAFYDSGLAMHEMLGMLWYRLRH</sequence>
<keyword evidence="1" id="KW-0812">Transmembrane</keyword>
<dbReference type="GO" id="GO:0000270">
    <property type="term" value="P:peptidoglycan metabolic process"/>
    <property type="evidence" value="ECO:0007669"/>
    <property type="project" value="TreeGrafter"/>
</dbReference>
<dbReference type="AlphaFoldDB" id="A0A1Y5TSI2"/>